<dbReference type="EMBL" id="JBHLVX010000057">
    <property type="protein sequence ID" value="MFC0269326.1"/>
    <property type="molecule type" value="Genomic_DNA"/>
</dbReference>
<evidence type="ECO:0000313" key="3">
    <source>
        <dbReference type="Proteomes" id="UP001589814"/>
    </source>
</evidence>
<feature type="region of interest" description="Disordered" evidence="1">
    <location>
        <begin position="1"/>
        <end position="22"/>
    </location>
</feature>
<dbReference type="RefSeq" id="WP_169433496.1">
    <property type="nucleotide sequence ID" value="NZ_JBHLVX010000057.1"/>
</dbReference>
<reference evidence="2 3" key="1">
    <citation type="submission" date="2024-09" db="EMBL/GenBank/DDBJ databases">
        <authorList>
            <person name="Sun Q."/>
            <person name="Mori K."/>
        </authorList>
    </citation>
    <scope>NUCLEOTIDE SEQUENCE [LARGE SCALE GENOMIC DNA]</scope>
    <source>
        <strain evidence="2 3">CCM 7415</strain>
    </source>
</reference>
<organism evidence="2 3">
    <name type="scientific">Kushneria aurantia</name>
    <dbReference type="NCBI Taxonomy" id="504092"/>
    <lineage>
        <taxon>Bacteria</taxon>
        <taxon>Pseudomonadati</taxon>
        <taxon>Pseudomonadota</taxon>
        <taxon>Gammaproteobacteria</taxon>
        <taxon>Oceanospirillales</taxon>
        <taxon>Halomonadaceae</taxon>
        <taxon>Kushneria</taxon>
    </lineage>
</organism>
<accession>A0ABV6G6Q2</accession>
<evidence type="ECO:0000313" key="2">
    <source>
        <dbReference type="EMBL" id="MFC0269326.1"/>
    </source>
</evidence>
<comment type="caution">
    <text evidence="2">The sequence shown here is derived from an EMBL/GenBank/DDBJ whole genome shotgun (WGS) entry which is preliminary data.</text>
</comment>
<dbReference type="Proteomes" id="UP001589814">
    <property type="component" value="Unassembled WGS sequence"/>
</dbReference>
<proteinExistence type="predicted"/>
<name>A0ABV6G6Q2_9GAMM</name>
<sequence length="74" mass="8143">MQELLALAEGRSPTERMSHKLQTRAGRAVYALRTMVMQKSAGAGRTPHLPTATPTGCQVFVLKIDWIHVVKTVV</sequence>
<keyword evidence="3" id="KW-1185">Reference proteome</keyword>
<protein>
    <submittedName>
        <fullName evidence="2">Uncharacterized protein</fullName>
    </submittedName>
</protein>
<gene>
    <name evidence="2" type="ORF">ACFFHW_15255</name>
</gene>
<evidence type="ECO:0000256" key="1">
    <source>
        <dbReference type="SAM" id="MobiDB-lite"/>
    </source>
</evidence>